<dbReference type="HOGENOM" id="CLU_515817_0_0_1"/>
<reference evidence="3" key="2">
    <citation type="submission" date="2015-07" db="EMBL/GenBank/DDBJ databases">
        <title>Contrasting host-pathogen interactions and genome evolution in two generalist and specialist microsporidian pathogens of mosquitoes.</title>
        <authorList>
            <consortium name="The Broad Institute Genomics Platform"/>
            <consortium name="The Broad Institute Genome Sequencing Center for Infectious Disease"/>
            <person name="Cuomo C.A."/>
            <person name="Sanscrainte N.D."/>
            <person name="Goldberg J.M."/>
            <person name="Heiman D."/>
            <person name="Young S."/>
            <person name="Zeng Q."/>
            <person name="Becnel J.J."/>
            <person name="Birren B.W."/>
        </authorList>
    </citation>
    <scope>NUCLEOTIDE SEQUENCE [LARGE SCALE GENOMIC DNA]</scope>
    <source>
        <strain evidence="3">USNM 41457</strain>
    </source>
</reference>
<keyword evidence="3" id="KW-1185">Reference proteome</keyword>
<evidence type="ECO:0000313" key="2">
    <source>
        <dbReference type="EMBL" id="EJW03939.1"/>
    </source>
</evidence>
<organism evidence="2 3">
    <name type="scientific">Edhazardia aedis (strain USNM 41457)</name>
    <name type="common">Microsporidian parasite</name>
    <dbReference type="NCBI Taxonomy" id="1003232"/>
    <lineage>
        <taxon>Eukaryota</taxon>
        <taxon>Fungi</taxon>
        <taxon>Fungi incertae sedis</taxon>
        <taxon>Microsporidia</taxon>
        <taxon>Edhazardia</taxon>
    </lineage>
</organism>
<reference evidence="2 3" key="1">
    <citation type="submission" date="2011-08" db="EMBL/GenBank/DDBJ databases">
        <authorList>
            <person name="Liu Z.J."/>
            <person name="Shi F.L."/>
            <person name="Lu J.Q."/>
            <person name="Li M."/>
            <person name="Wang Z.L."/>
        </authorList>
    </citation>
    <scope>NUCLEOTIDE SEQUENCE [LARGE SCALE GENOMIC DNA]</scope>
    <source>
        <strain evidence="2 3">USNM 41457</strain>
    </source>
</reference>
<protein>
    <submittedName>
        <fullName evidence="2">Uncharacterized protein</fullName>
    </submittedName>
</protein>
<dbReference type="InParanoid" id="J9D8V8"/>
<sequence>MFLTQNKNLNATMILCIIVSILCDDRPFYGQKLDIIQEESENIGSSSKKTTLKDNRCLSDLLKEALNAFREQKAERIQNVLDKNVDYTTDGKIKDFDCRENVEGSKFLEEPDYKREQLDVNQDFNFSNDGENASNTAAHQLNRLNPRPIQYSFEINMKCNCSDCQHNFVNCRKIADNNGLIKDGLETDGEACLAFVRYIADLQAQGLQILDTSIKRKFDERSDSDALETNTAEYITKNANSDTKICEYCETEARTCIGSTEQDDNADEIILDSSFSTNSWESNVSCYDSVSSSDENKNIYDTNKIDINVKNLEKTDDGDEKENKCGEENIYEDINGNECEKENIYEYINDTRDEDSIEVINAQENFHDSKNIDVDEFESKNKIENKLTEKETQSLLTNCQNTQLDAKNSDEVKQPNVYQKKITKNIWKDLDTPVKEIISIICDYVNYLVAKLCNKNLEKQNNDRNSKHNETLQDSNSSFSVRAGGQDHNKYSMLKSNPQNSSLTKPSNEEKTGFKLPLRPHRKRDYIK</sequence>
<feature type="compositionally biased region" description="Basic and acidic residues" evidence="1">
    <location>
        <begin position="460"/>
        <end position="471"/>
    </location>
</feature>
<dbReference type="VEuPathDB" id="MicrosporidiaDB:EDEG_01765"/>
<dbReference type="EMBL" id="AFBI03000027">
    <property type="protein sequence ID" value="EJW03939.1"/>
    <property type="molecule type" value="Genomic_DNA"/>
</dbReference>
<evidence type="ECO:0000313" key="3">
    <source>
        <dbReference type="Proteomes" id="UP000003163"/>
    </source>
</evidence>
<name>J9D8V8_EDHAE</name>
<comment type="caution">
    <text evidence="2">The sequence shown here is derived from an EMBL/GenBank/DDBJ whole genome shotgun (WGS) entry which is preliminary data.</text>
</comment>
<feature type="compositionally biased region" description="Polar residues" evidence="1">
    <location>
        <begin position="494"/>
        <end position="506"/>
    </location>
</feature>
<feature type="compositionally biased region" description="Basic residues" evidence="1">
    <location>
        <begin position="518"/>
        <end position="528"/>
    </location>
</feature>
<feature type="region of interest" description="Disordered" evidence="1">
    <location>
        <begin position="460"/>
        <end position="528"/>
    </location>
</feature>
<dbReference type="AlphaFoldDB" id="J9D8V8"/>
<evidence type="ECO:0000256" key="1">
    <source>
        <dbReference type="SAM" id="MobiDB-lite"/>
    </source>
</evidence>
<gene>
    <name evidence="2" type="ORF">EDEG_01765</name>
</gene>
<accession>J9D8V8</accession>
<dbReference type="Proteomes" id="UP000003163">
    <property type="component" value="Unassembled WGS sequence"/>
</dbReference>
<proteinExistence type="predicted"/>